<feature type="domain" description="Carbohydrate kinase PfkB" evidence="12">
    <location>
        <begin position="330"/>
        <end position="599"/>
    </location>
</feature>
<dbReference type="GO" id="GO:0019303">
    <property type="term" value="P:D-ribose catabolic process"/>
    <property type="evidence" value="ECO:0007669"/>
    <property type="project" value="UniProtKB-UniRule"/>
</dbReference>
<dbReference type="PANTHER" id="PTHR12304:SF4">
    <property type="entry name" value="URIDINE NUCLEOSIDASE"/>
    <property type="match status" value="1"/>
</dbReference>
<reference evidence="14 15" key="1">
    <citation type="submission" date="2019-09" db="EMBL/GenBank/DDBJ databases">
        <title>NBRP : Genome information of microbial organism related human and environment.</title>
        <authorList>
            <person name="Hattori M."/>
            <person name="Oshima K."/>
            <person name="Inaba H."/>
            <person name="Suda W."/>
            <person name="Sakamoto M."/>
            <person name="Iino T."/>
            <person name="Kitahara M."/>
            <person name="Oshida Y."/>
            <person name="Iida T."/>
            <person name="Kudo T."/>
            <person name="Itoh T."/>
            <person name="Ohkuma M."/>
        </authorList>
    </citation>
    <scope>NUCLEOTIDE SEQUENCE [LARGE SCALE GENOMIC DNA]</scope>
    <source>
        <strain evidence="14 15">Hi-2</strain>
    </source>
</reference>
<keyword evidence="9 11" id="KW-0630">Potassium</keyword>
<evidence type="ECO:0000313" key="15">
    <source>
        <dbReference type="Proteomes" id="UP000322084"/>
    </source>
</evidence>
<evidence type="ECO:0000256" key="6">
    <source>
        <dbReference type="ARBA" id="ARBA00022777"/>
    </source>
</evidence>
<proteinExistence type="inferred from homology"/>
<feature type="binding site" evidence="11">
    <location>
        <begin position="365"/>
        <end position="369"/>
    </location>
    <ligand>
        <name>substrate</name>
    </ligand>
</feature>
<dbReference type="GO" id="GO:0006152">
    <property type="term" value="P:purine nucleoside catabolic process"/>
    <property type="evidence" value="ECO:0007669"/>
    <property type="project" value="TreeGrafter"/>
</dbReference>
<dbReference type="SUPFAM" id="SSF53613">
    <property type="entry name" value="Ribokinase-like"/>
    <property type="match status" value="1"/>
</dbReference>
<evidence type="ECO:0000256" key="11">
    <source>
        <dbReference type="HAMAP-Rule" id="MF_01987"/>
    </source>
</evidence>
<dbReference type="AlphaFoldDB" id="A0A5A7ML93"/>
<dbReference type="GO" id="GO:0046872">
    <property type="term" value="F:metal ion binding"/>
    <property type="evidence" value="ECO:0007669"/>
    <property type="project" value="UniProtKB-KW"/>
</dbReference>
<comment type="similarity">
    <text evidence="11">Belongs to the carbohydrate kinase PfkB family. Ribokinase subfamily.</text>
</comment>
<feature type="domain" description="Inosine/uridine-preferring nucleoside hydrolase" evidence="13">
    <location>
        <begin position="4"/>
        <end position="301"/>
    </location>
</feature>
<keyword evidence="8 11" id="KW-0460">Magnesium</keyword>
<dbReference type="GO" id="GO:0008477">
    <property type="term" value="F:purine nucleosidase activity"/>
    <property type="evidence" value="ECO:0007669"/>
    <property type="project" value="TreeGrafter"/>
</dbReference>
<dbReference type="Gene3D" id="3.40.1190.20">
    <property type="match status" value="1"/>
</dbReference>
<keyword evidence="11" id="KW-0067">ATP-binding</keyword>
<dbReference type="CDD" id="cd01174">
    <property type="entry name" value="ribokinase"/>
    <property type="match status" value="1"/>
</dbReference>
<keyword evidence="11" id="KW-0547">Nucleotide-binding</keyword>
<evidence type="ECO:0000259" key="12">
    <source>
        <dbReference type="Pfam" id="PF00294"/>
    </source>
</evidence>
<keyword evidence="7" id="KW-0378">Hydrolase</keyword>
<dbReference type="Pfam" id="PF01156">
    <property type="entry name" value="IU_nuc_hydro"/>
    <property type="match status" value="1"/>
</dbReference>
<dbReference type="InterPro" id="IPR011877">
    <property type="entry name" value="Ribokinase"/>
</dbReference>
<accession>A0A5A7ML93</accession>
<dbReference type="InterPro" id="IPR036452">
    <property type="entry name" value="Ribo_hydro-like"/>
</dbReference>
<protein>
    <recommendedName>
        <fullName evidence="3 11">Ribokinase</fullName>
        <shortName evidence="11">RK</shortName>
        <ecNumber evidence="2 11">2.7.1.15</ecNumber>
    </recommendedName>
</protein>
<evidence type="ECO:0000256" key="8">
    <source>
        <dbReference type="ARBA" id="ARBA00022842"/>
    </source>
</evidence>
<feature type="binding site" evidence="11">
    <location>
        <begin position="337"/>
        <end position="339"/>
    </location>
    <ligand>
        <name>substrate</name>
    </ligand>
</feature>
<dbReference type="Gene3D" id="3.90.245.10">
    <property type="entry name" value="Ribonucleoside hydrolase-like"/>
    <property type="match status" value="1"/>
</dbReference>
<dbReference type="InterPro" id="IPR001910">
    <property type="entry name" value="Inosine/uridine_hydrolase_dom"/>
</dbReference>
<keyword evidence="11" id="KW-0119">Carbohydrate metabolism</keyword>
<keyword evidence="10" id="KW-0326">Glycosidase</keyword>
<gene>
    <name evidence="11" type="primary">rbsK</name>
    <name evidence="14" type="ORF">JCM17844_02630</name>
</gene>
<dbReference type="HAMAP" id="MF_01987">
    <property type="entry name" value="Ribokinase"/>
    <property type="match status" value="1"/>
</dbReference>
<comment type="subunit">
    <text evidence="11">Homodimer.</text>
</comment>
<feature type="binding site" evidence="11">
    <location>
        <position position="551"/>
    </location>
    <ligand>
        <name>K(+)</name>
        <dbReference type="ChEBI" id="CHEBI:29103"/>
    </ligand>
</feature>
<keyword evidence="6 11" id="KW-0418">Kinase</keyword>
<dbReference type="SUPFAM" id="SSF53590">
    <property type="entry name" value="Nucleoside hydrolase"/>
    <property type="match status" value="1"/>
</dbReference>
<comment type="caution">
    <text evidence="14">The sequence shown here is derived from an EMBL/GenBank/DDBJ whole genome shotgun (WGS) entry which is preliminary data.</text>
</comment>
<evidence type="ECO:0000256" key="5">
    <source>
        <dbReference type="ARBA" id="ARBA00022723"/>
    </source>
</evidence>
<feature type="binding site" evidence="11">
    <location>
        <position position="503"/>
    </location>
    <ligand>
        <name>ATP</name>
        <dbReference type="ChEBI" id="CHEBI:30616"/>
    </ligand>
</feature>
<name>A0A5A7ML93_9PROT</name>
<comment type="function">
    <text evidence="11">Catalyzes the phosphorylation of ribose at O-5 in a reaction requiring ATP and magnesium. The resulting D-ribose-5-phosphate can then be used either for sythesis of nucleotides, histidine, and tryptophan, or as a component of the pentose phosphate pathway.</text>
</comment>
<feature type="binding site" evidence="11">
    <location>
        <position position="590"/>
    </location>
    <ligand>
        <name>K(+)</name>
        <dbReference type="ChEBI" id="CHEBI:29103"/>
    </ligand>
</feature>
<dbReference type="UniPathway" id="UPA00916">
    <property type="reaction ID" value="UER00889"/>
</dbReference>
<dbReference type="PROSITE" id="PS00584">
    <property type="entry name" value="PFKB_KINASES_2"/>
    <property type="match status" value="1"/>
</dbReference>
<dbReference type="PANTHER" id="PTHR12304">
    <property type="entry name" value="INOSINE-URIDINE PREFERRING NUCLEOSIDE HYDROLASE"/>
    <property type="match status" value="1"/>
</dbReference>
<evidence type="ECO:0000313" key="14">
    <source>
        <dbReference type="EMBL" id="GEQ96626.1"/>
    </source>
</evidence>
<keyword evidence="11" id="KW-0963">Cytoplasm</keyword>
<keyword evidence="5 11" id="KW-0479">Metal-binding</keyword>
<comment type="subcellular location">
    <subcellularLocation>
        <location evidence="11">Cytoplasm</location>
    </subcellularLocation>
</comment>
<feature type="binding site" evidence="11">
    <location>
        <position position="553"/>
    </location>
    <ligand>
        <name>K(+)</name>
        <dbReference type="ChEBI" id="CHEBI:29103"/>
    </ligand>
</feature>
<dbReference type="InterPro" id="IPR002173">
    <property type="entry name" value="Carboh/pur_kinase_PfkB_CS"/>
</dbReference>
<dbReference type="Proteomes" id="UP000322084">
    <property type="component" value="Unassembled WGS sequence"/>
</dbReference>
<dbReference type="Pfam" id="PF00294">
    <property type="entry name" value="PfkB"/>
    <property type="match status" value="1"/>
</dbReference>
<comment type="catalytic activity">
    <reaction evidence="11">
        <text>D-ribose + ATP = D-ribose 5-phosphate + ADP + H(+)</text>
        <dbReference type="Rhea" id="RHEA:13697"/>
        <dbReference type="ChEBI" id="CHEBI:15378"/>
        <dbReference type="ChEBI" id="CHEBI:30616"/>
        <dbReference type="ChEBI" id="CHEBI:47013"/>
        <dbReference type="ChEBI" id="CHEBI:78346"/>
        <dbReference type="ChEBI" id="CHEBI:456216"/>
        <dbReference type="EC" id="2.7.1.15"/>
    </reaction>
</comment>
<dbReference type="GO" id="GO:0005829">
    <property type="term" value="C:cytosol"/>
    <property type="evidence" value="ECO:0007669"/>
    <property type="project" value="TreeGrafter"/>
</dbReference>
<dbReference type="EMBL" id="BKCL01000001">
    <property type="protein sequence ID" value="GEQ96626.1"/>
    <property type="molecule type" value="Genomic_DNA"/>
</dbReference>
<feature type="binding site" evidence="11">
    <location>
        <position position="592"/>
    </location>
    <ligand>
        <name>K(+)</name>
        <dbReference type="ChEBI" id="CHEBI:29103"/>
    </ligand>
</feature>
<organism evidence="14 15">
    <name type="scientific">Iodidimonas gelatinilytica</name>
    <dbReference type="NCBI Taxonomy" id="1236966"/>
    <lineage>
        <taxon>Bacteria</taxon>
        <taxon>Pseudomonadati</taxon>
        <taxon>Pseudomonadota</taxon>
        <taxon>Alphaproteobacteria</taxon>
        <taxon>Iodidimonadales</taxon>
        <taxon>Iodidimonadaceae</taxon>
        <taxon>Iodidimonas</taxon>
    </lineage>
</organism>
<evidence type="ECO:0000256" key="7">
    <source>
        <dbReference type="ARBA" id="ARBA00022801"/>
    </source>
</evidence>
<feature type="active site" description="Proton acceptor" evidence="11">
    <location>
        <position position="557"/>
    </location>
</feature>
<dbReference type="EC" id="2.7.1.15" evidence="2 11"/>
<evidence type="ECO:0000256" key="3">
    <source>
        <dbReference type="ARBA" id="ARBA00016943"/>
    </source>
</evidence>
<evidence type="ECO:0000256" key="9">
    <source>
        <dbReference type="ARBA" id="ARBA00022958"/>
    </source>
</evidence>
<feature type="binding site" evidence="11">
    <location>
        <position position="587"/>
    </location>
    <ligand>
        <name>K(+)</name>
        <dbReference type="ChEBI" id="CHEBI:29103"/>
    </ligand>
</feature>
<feature type="binding site" evidence="11">
    <location>
        <begin position="524"/>
        <end position="529"/>
    </location>
    <ligand>
        <name>ATP</name>
        <dbReference type="ChEBI" id="CHEBI:30616"/>
    </ligand>
</feature>
<evidence type="ECO:0000256" key="1">
    <source>
        <dbReference type="ARBA" id="ARBA00005380"/>
    </source>
</evidence>
<dbReference type="InterPro" id="IPR002139">
    <property type="entry name" value="Ribo/fructo_kinase"/>
</dbReference>
<dbReference type="InterPro" id="IPR011611">
    <property type="entry name" value="PfkB_dom"/>
</dbReference>
<feature type="binding site" evidence="11">
    <location>
        <position position="461"/>
    </location>
    <ligand>
        <name>substrate</name>
    </ligand>
</feature>
<feature type="binding site" evidence="11">
    <location>
        <begin position="556"/>
        <end position="557"/>
    </location>
    <ligand>
        <name>ATP</name>
        <dbReference type="ChEBI" id="CHEBI:30616"/>
    </ligand>
</feature>
<evidence type="ECO:0000256" key="4">
    <source>
        <dbReference type="ARBA" id="ARBA00022679"/>
    </source>
</evidence>
<dbReference type="CDD" id="cd02651">
    <property type="entry name" value="nuc_hydro_IU_UC_XIUA"/>
    <property type="match status" value="1"/>
</dbReference>
<dbReference type="GO" id="GO:0005524">
    <property type="term" value="F:ATP binding"/>
    <property type="evidence" value="ECO:0007669"/>
    <property type="project" value="UniProtKB-UniRule"/>
</dbReference>
<comment type="caution">
    <text evidence="11">Lacks conserved residue(s) required for the propagation of feature annotation.</text>
</comment>
<comment type="cofactor">
    <cofactor evidence="11">
        <name>Mg(2+)</name>
        <dbReference type="ChEBI" id="CHEBI:18420"/>
    </cofactor>
    <text evidence="11">Requires a divalent cation, most likely magnesium in vivo, as an electrophilic catalyst to aid phosphoryl group transfer. It is the chelate of the metal and the nucleotide that is the actual substrate.</text>
</comment>
<dbReference type="InterPro" id="IPR023186">
    <property type="entry name" value="IUNH"/>
</dbReference>
<keyword evidence="4 11" id="KW-0808">Transferase</keyword>
<dbReference type="InterPro" id="IPR029056">
    <property type="entry name" value="Ribokinase-like"/>
</dbReference>
<comment type="pathway">
    <text evidence="11">Carbohydrate metabolism; D-ribose degradation; D-ribose 5-phosphate from beta-D-ribopyranose: step 2/2.</text>
</comment>
<dbReference type="PRINTS" id="PR00990">
    <property type="entry name" value="RIBOKINASE"/>
</dbReference>
<comment type="similarity">
    <text evidence="1">Belongs to the carbohydrate kinase pfkB family.</text>
</comment>
<sequence>MRRIIMDCDPGQDDAVSLLMALASPEDLQILGITAVAGNVGLERTERNARMICQLAGRSDVPVYAGCDRPLMRPLITAENVHGQTGIDGIDVFDPTTPLADGHGVDFIIETLLAAEDDSITLVPSGPLTNLALAMMRAPDILPKIREIVAMGGAMREGGNFSPSAEFNILVDPEAAKIVFDCGRRITLAGLDVTHKVLATKERLAPIKAQDGVVPQAVYNMLAFFNRFDTQKYGSGGAPLHDPCTIAWLLKPELFQSKLCNVSVETHSALTLGHTAVDFWAVTDRPKNVRWLYDVDADGFFALLTERLARFPFEEMGDGQADAKDQPPRLTVLGSVNLDIVARADRLPVAGETVTGAELSRFPGGKGANQALAARRLGADVCLCARVGNDAAADEALALLRVDGVDLSHCISLADCPTGVALVVVDAGGENQIVVAPGANRRFAAESLKLPQAEALLCQLEVPMAVIEEAAAQQKAGLFVLNAAPVAPISPAVLRRVDVLIMNEIEAQALDGQLDSFQGLKALTLGAKGAMLMKGDKVIARATPPKVQVVDSTGAGDAFCAALTIALMSSVEYQEALDFACKVGARATTRHGAQPGMPHRNDLD</sequence>
<comment type="activity regulation">
    <text evidence="11">Activated by a monovalent cation that binds near, but not in, the active site. The most likely occupant of the site in vivo is potassium. Ion binding induces a conformational change that may alter substrate affinity.</text>
</comment>
<evidence type="ECO:0000256" key="2">
    <source>
        <dbReference type="ARBA" id="ARBA00012035"/>
    </source>
</evidence>
<dbReference type="GO" id="GO:0004747">
    <property type="term" value="F:ribokinase activity"/>
    <property type="evidence" value="ECO:0007669"/>
    <property type="project" value="UniProtKB-UniRule"/>
</dbReference>
<evidence type="ECO:0000256" key="10">
    <source>
        <dbReference type="ARBA" id="ARBA00023295"/>
    </source>
</evidence>
<feature type="binding site" evidence="11">
    <location>
        <position position="557"/>
    </location>
    <ligand>
        <name>substrate</name>
    </ligand>
</feature>
<evidence type="ECO:0000259" key="13">
    <source>
        <dbReference type="Pfam" id="PF01156"/>
    </source>
</evidence>